<dbReference type="EMBL" id="CP115611">
    <property type="protein sequence ID" value="WBW71546.1"/>
    <property type="molecule type" value="Genomic_DNA"/>
</dbReference>
<dbReference type="GO" id="GO:0030686">
    <property type="term" value="C:90S preribosome"/>
    <property type="evidence" value="ECO:0007669"/>
    <property type="project" value="TreeGrafter"/>
</dbReference>
<evidence type="ECO:0000259" key="1">
    <source>
        <dbReference type="Pfam" id="PF07539"/>
    </source>
</evidence>
<dbReference type="InterPro" id="IPR011430">
    <property type="entry name" value="UTP20_N"/>
</dbReference>
<dbReference type="PANTHER" id="PTHR17695:SF11">
    <property type="entry name" value="SMALL SUBUNIT PROCESSOME COMPONENT 20 HOMOLOG"/>
    <property type="match status" value="1"/>
</dbReference>
<evidence type="ECO:0000313" key="4">
    <source>
        <dbReference type="EMBL" id="WBW71546.1"/>
    </source>
</evidence>
<dbReference type="InterPro" id="IPR052575">
    <property type="entry name" value="SSU_processome_comp_20"/>
</dbReference>
<dbReference type="PANTHER" id="PTHR17695">
    <property type="entry name" value="SMALL SUBUNIT PROCESSOME COMPONENT 20 HOMOLOG"/>
    <property type="match status" value="1"/>
</dbReference>
<dbReference type="InterPro" id="IPR016024">
    <property type="entry name" value="ARM-type_fold"/>
</dbReference>
<accession>A0AAE9W887</accession>
<dbReference type="KEGG" id="som:SOMG_00436"/>
<proteinExistence type="predicted"/>
<dbReference type="SUPFAM" id="SSF48371">
    <property type="entry name" value="ARM repeat"/>
    <property type="match status" value="2"/>
</dbReference>
<reference evidence="4 5" key="1">
    <citation type="journal article" date="2023" name="G3 (Bethesda)">
        <title>A high-quality reference genome for the fission yeast Schizosaccharomyces osmophilus.</title>
        <authorList>
            <person name="Jia G.S."/>
            <person name="Zhang W.C."/>
            <person name="Liang Y."/>
            <person name="Liu X.H."/>
            <person name="Rhind N."/>
            <person name="Pidoux A."/>
            <person name="Brysch-Herzberg M."/>
            <person name="Du L.L."/>
        </authorList>
    </citation>
    <scope>NUCLEOTIDE SEQUENCE [LARGE SCALE GENOMIC DNA]</scope>
    <source>
        <strain evidence="4 5">CBS 15793</strain>
    </source>
</reference>
<dbReference type="RefSeq" id="XP_056035789.1">
    <property type="nucleotide sequence ID" value="XM_056179230.1"/>
</dbReference>
<dbReference type="Proteomes" id="UP001212411">
    <property type="component" value="Chromosome 1"/>
</dbReference>
<protein>
    <submittedName>
        <fullName evidence="4">U3 snoRNP protein Utp20</fullName>
    </submittedName>
</protein>
<dbReference type="GeneID" id="80873919"/>
<feature type="domain" description="U3 small nucleolar RNA-associated protein 20 C-terminal" evidence="3">
    <location>
        <begin position="2179"/>
        <end position="2495"/>
    </location>
</feature>
<evidence type="ECO:0000259" key="3">
    <source>
        <dbReference type="Pfam" id="PF23099"/>
    </source>
</evidence>
<feature type="domain" description="U3 small nucleolar RNA-associated protein 20 N-terminal" evidence="1">
    <location>
        <begin position="817"/>
        <end position="1419"/>
    </location>
</feature>
<keyword evidence="5" id="KW-1185">Reference proteome</keyword>
<feature type="domain" description="U3 small nucleolar RNA-associated protein 20" evidence="2">
    <location>
        <begin position="1637"/>
        <end position="1853"/>
    </location>
</feature>
<dbReference type="Pfam" id="PF20416">
    <property type="entry name" value="UTP20"/>
    <property type="match status" value="1"/>
</dbReference>
<organism evidence="4 5">
    <name type="scientific">Schizosaccharomyces osmophilus</name>
    <dbReference type="NCBI Taxonomy" id="2545709"/>
    <lineage>
        <taxon>Eukaryota</taxon>
        <taxon>Fungi</taxon>
        <taxon>Dikarya</taxon>
        <taxon>Ascomycota</taxon>
        <taxon>Taphrinomycotina</taxon>
        <taxon>Schizosaccharomycetes</taxon>
        <taxon>Schizosaccharomycetales</taxon>
        <taxon>Schizosaccharomycetaceae</taxon>
        <taxon>Schizosaccharomyces</taxon>
    </lineage>
</organism>
<gene>
    <name evidence="4" type="primary">utp20</name>
    <name evidence="4" type="ORF">SOMG_00436</name>
</gene>
<dbReference type="Pfam" id="PF07539">
    <property type="entry name" value="UTP20_N"/>
    <property type="match status" value="1"/>
</dbReference>
<evidence type="ECO:0000259" key="2">
    <source>
        <dbReference type="Pfam" id="PF20416"/>
    </source>
</evidence>
<evidence type="ECO:0000313" key="5">
    <source>
        <dbReference type="Proteomes" id="UP001212411"/>
    </source>
</evidence>
<dbReference type="GO" id="GO:0032040">
    <property type="term" value="C:small-subunit processome"/>
    <property type="evidence" value="ECO:0007669"/>
    <property type="project" value="TreeGrafter"/>
</dbReference>
<dbReference type="InterPro" id="IPR057525">
    <property type="entry name" value="UTP20_C"/>
</dbReference>
<dbReference type="Pfam" id="PF23099">
    <property type="entry name" value="UTP20_C"/>
    <property type="match status" value="1"/>
</dbReference>
<name>A0AAE9W887_9SCHI</name>
<dbReference type="Gene3D" id="1.25.10.10">
    <property type="entry name" value="Leucine-rich Repeat Variant"/>
    <property type="match status" value="2"/>
</dbReference>
<sequence length="2507" mass="286149">MKAAAQNNSTKNYVFLPFSKRVDNLKIDVAHKVRRAADLEDENLESYFISCLNKWVELNLSTHFNNFFRDISPYTQSLPQLIFHQETVFSILEKYASEGNSLSLQPLLELVTQFARDLTTEFAVYVDRTLLLLSKLVRSTELEVVDWSFHAVAYLFKYLRKILVPQLSHIYDVLSPLLGKQKEKAHVIRFTSEALSFLCRLCKEENAYPFVHHILNDLNENYSTQYLEGIVILFSRIIEGVGSSVHSKGITFLRILMDPSIYALPKATPVCIPVLISIIHHSTVESFVEVQDVLIQKIRENPFLYIKSFVTVVATRKGGRLSNSSTFLEVYKKLLETIDWESAEYSNLTIVYQLGAYLITYPEVPAVIPHSTHILSFLQQGPPSLFLSFADFVQKLNHQRYVSFVKPVLSKYVSSHPDLDMIHMAVMEIIFDKEVSLTPNILNMVSESLSKVSFLTESGEPLTENELASVWSQLILISCSSMDGDQLYDCCLRLLEKTESLSSPSLLFGNLVGLILGILNEKLSKNLKNNSSRVHKLMNVVLPKFELYSSSKYFLENLIPFAAMKAGSVEKFMDPIINSLLKNLVSGAAGLRGVSINLVLTIIERVNGQCSAPLLHIRDLIQMPLSPSTSRDAVVLARNIVSKINLLSAQDRKIALYSLLGCIIVRFTPVWKDFAKAITNLVNKELEGEFMSIMFTWLSSPNPPANLLTEEQQSTLRFEPSEVNYLSSLDRYEFTCPSFAASEETFSTCLFNFEEPRVQSIKNLLKPLEDDYSNLPSYRSQSLRILNESSDLVYSHIGQIDEYLFSLQHGFELNTDWSRQDVYMLLGLYSRLQGQEHTKNASKRKELFLWGLSVSDSKVQSSALDALLCYKDESLNVYEGNLKNLLDDKKFRDELTTFLFVNPEDSIIQEPHRLNLMPVVIGILYGKMTSAAYGGQKNQNARRSTVLSTLGNMRISDLELLIGLMLRPYENLPRYFVDETDPLGLVKSLPAISQRRQIGFLSMVEELLKQIASKLTPVAPSILNAVLYSLLFVDHLLGSNNDSASPEVKLAHTIRHNSLKVYLSFLTSCPEVDFGPYNVFLFKYFVYPKLPKFATENTQSVSTLMQIFRVWFDSTTYLSSILEFGSSVVEVLLDVICQSTVKVPVILFVFEVLNSVVLHAQSEDTEEKFRQNVASLVILPNVNLIFQNLSDVLGKPAFADNSRVLDGLVVVLTNISEFISSELDSSHLLDLLVQFLKKPKRLVPNPVKANILELFARFLPNNKPWVQASLVESTKFEALMQMYAHIEEPSSRKSLNGILRAFSDVNTDIAFGSVFAEEVNSFSQKRLDEPDFERRLSAFTSLNEKHYADITNLTWLPVLYNCFFFIRDEDELSIRSSATLGIKRFIDTISLEDEISAFKASLFQNSILPNIKTNMRHKNEFIRQEFVSLLNYSITNLPTFESISDMHALIFDGDEEANFFNNILHIQLHRRRRAMRRLATICDTGIIKSSNISHIFLPLLEHYCFSINIPQALIDDTVLTIGDIAKWLQWNQYQAILKRYIGLLKNVSMDQKIVIRLINALVTALRPLEVAVASYNKPDEMDMEVDKPDEMDMEVDNNDKLTYRNALTDSLPEKSKLTACFDHQILPPLLLYLHIREESTVMLRVSIALSIVQLIALLSDEQIALRLPSVLIDICHILRSRAQDSRDATRKTLSSIAKVLGPKYFSFILNQLRISLQRGYQLHVLGYTVHSLLVTVEEVYPYGSLDYCLDNLSTIFVHEIFGEVGLEKDAEEYKSNVKEIKGNKSFDSYEIVARMSGIESLGILLRPVKNVLSETTYPRSLRKVDELSRRLSMGVMANKQSATQKALIFCYNVFDYVAKQNAIISANDNHEGQQRKPNHFAKNSKKLVRFALDALRGIITRHKELLTSQNMAGFVPIIGDALLSDSEELNISALRIIVVLLPLKMSQLFSGSSVFISQAIKLIQNSPTTNSDLCQASLKFIASILPYEGVEIKESALSYLLERISSDIEEPDRQGVMFSLVRASIVRKAMSAELYKLMDKIRDMMVTNHTKSTRQTCRHLYYGFLLDFPQGKTRFAKQMSFILKNLEYEFAPGRESIMELLHAILNNFSNTLLREYLHGIFLALVMVLVNDPEPHCREMSAELIRMVFQRVDEESYTLIRQLLFTWISNKSNTGKNLSRVGMQLFGLLFEIYGFEKTQEVKVFTGVLIDVVQTAIDKADDALDEWEMLYFGLQSWLKLVIANPEKACSRDYEQIWTRLRYVLLFKHSWVRLSVSRLYGYFFAIAGNSSFNQVNLKASEVEFELDFVLQISNAMQAQLRSSSLTEELGTQVVKNLVFLTRWFNSIRNANSEPFLEIFGRMYKSLRKQRVESMDLSKKYMIQFFVIIIRIFSTDELLPVIKDILSALYRYTELNEAEKNLQQELVDTVIESLDVLQSKVGTTEYINAYQEVRQASLDVRRERREKRAIEHVVDPGTAAKKKLRKYEKKHDVRKGKTQHQKMLNAVFKKR</sequence>
<dbReference type="InterPro" id="IPR011989">
    <property type="entry name" value="ARM-like"/>
</dbReference>
<dbReference type="InterPro" id="IPR046523">
    <property type="entry name" value="UTP20_dom"/>
</dbReference>